<protein>
    <submittedName>
        <fullName evidence="4">Chorismate mutase</fullName>
        <ecNumber evidence="4">5.4.99.5</ecNumber>
    </submittedName>
</protein>
<dbReference type="PROSITE" id="PS51168">
    <property type="entry name" value="CHORISMATE_MUT_2"/>
    <property type="match status" value="1"/>
</dbReference>
<dbReference type="Proteomes" id="UP000315938">
    <property type="component" value="Unassembled WGS sequence"/>
</dbReference>
<gene>
    <name evidence="4" type="ORF">FNV44_04560</name>
</gene>
<dbReference type="InterPro" id="IPR002701">
    <property type="entry name" value="CM_II_prokaryot"/>
</dbReference>
<sequence>MSLEPLRNEIDKVDKELVKLLERRFELVKEIGDYKKLHNLPVLDLAREQQVLQKKKEQLSNKDLWPHFEKLFQHIMNISKELEK</sequence>
<accession>A0A553IJG4</accession>
<dbReference type="GO" id="GO:0004106">
    <property type="term" value="F:chorismate mutase activity"/>
    <property type="evidence" value="ECO:0007669"/>
    <property type="project" value="UniProtKB-EC"/>
</dbReference>
<reference evidence="4 5" key="1">
    <citation type="submission" date="2019-07" db="EMBL/GenBank/DDBJ databases">
        <title>Genome sequence of Acholeplasma laidlawii strain with increased resistance to erythromycin.</title>
        <authorList>
            <person name="Medvedeva E.S."/>
            <person name="Baranova N.B."/>
            <person name="Siniagina M.N."/>
            <person name="Mouzykantov A."/>
            <person name="Chernova O.A."/>
            <person name="Chernov V.M."/>
        </authorList>
    </citation>
    <scope>NUCLEOTIDE SEQUENCE [LARGE SCALE GENOMIC DNA]</scope>
    <source>
        <strain evidence="4 5">PG8REry</strain>
    </source>
</reference>
<dbReference type="PANTHER" id="PTHR38041:SF1">
    <property type="entry name" value="CHORISMATE MUTASE"/>
    <property type="match status" value="1"/>
</dbReference>
<feature type="domain" description="Chorismate mutase" evidence="3">
    <location>
        <begin position="1"/>
        <end position="84"/>
    </location>
</feature>
<evidence type="ECO:0000256" key="2">
    <source>
        <dbReference type="SAM" id="Coils"/>
    </source>
</evidence>
<keyword evidence="1 4" id="KW-0413">Isomerase</keyword>
<dbReference type="EC" id="5.4.99.5" evidence="4"/>
<evidence type="ECO:0000259" key="3">
    <source>
        <dbReference type="PROSITE" id="PS51168"/>
    </source>
</evidence>
<dbReference type="InterPro" id="IPR036979">
    <property type="entry name" value="CM_dom_sf"/>
</dbReference>
<evidence type="ECO:0000313" key="4">
    <source>
        <dbReference type="EMBL" id="TRY00326.1"/>
    </source>
</evidence>
<feature type="coiled-coil region" evidence="2">
    <location>
        <begin position="3"/>
        <end position="62"/>
    </location>
</feature>
<dbReference type="GO" id="GO:0009697">
    <property type="term" value="P:salicylic acid biosynthetic process"/>
    <property type="evidence" value="ECO:0007669"/>
    <property type="project" value="TreeGrafter"/>
</dbReference>
<dbReference type="EMBL" id="VKID01000001">
    <property type="protein sequence ID" value="TRY00326.1"/>
    <property type="molecule type" value="Genomic_DNA"/>
</dbReference>
<dbReference type="InterPro" id="IPR051331">
    <property type="entry name" value="Chorismate_mutase-related"/>
</dbReference>
<dbReference type="RefSeq" id="WP_012242176.1">
    <property type="nucleotide sequence ID" value="NZ_CP103951.1"/>
</dbReference>
<dbReference type="NCBIfam" id="TIGR01805">
    <property type="entry name" value="CM_mono_grmpos"/>
    <property type="match status" value="1"/>
</dbReference>
<dbReference type="AlphaFoldDB" id="A0A553IJG4"/>
<dbReference type="SMART" id="SM00830">
    <property type="entry name" value="CM_2"/>
    <property type="match status" value="1"/>
</dbReference>
<dbReference type="InterPro" id="IPR036263">
    <property type="entry name" value="Chorismate_II_sf"/>
</dbReference>
<evidence type="ECO:0000256" key="1">
    <source>
        <dbReference type="ARBA" id="ARBA00023235"/>
    </source>
</evidence>
<dbReference type="Gene3D" id="1.20.59.10">
    <property type="entry name" value="Chorismate mutase"/>
    <property type="match status" value="1"/>
</dbReference>
<dbReference type="GeneID" id="41338410"/>
<dbReference type="InterPro" id="IPR011279">
    <property type="entry name" value="Chorismate_mutase_GmP"/>
</dbReference>
<dbReference type="OMA" id="HKDRENQ"/>
<dbReference type="GO" id="GO:0046417">
    <property type="term" value="P:chorismate metabolic process"/>
    <property type="evidence" value="ECO:0007669"/>
    <property type="project" value="InterPro"/>
</dbReference>
<organism evidence="4 5">
    <name type="scientific">Acholeplasma laidlawii</name>
    <dbReference type="NCBI Taxonomy" id="2148"/>
    <lineage>
        <taxon>Bacteria</taxon>
        <taxon>Bacillati</taxon>
        <taxon>Mycoplasmatota</taxon>
        <taxon>Mollicutes</taxon>
        <taxon>Acholeplasmatales</taxon>
        <taxon>Acholeplasmataceae</taxon>
        <taxon>Acholeplasma</taxon>
    </lineage>
</organism>
<keyword evidence="2" id="KW-0175">Coiled coil</keyword>
<dbReference type="Pfam" id="PF01817">
    <property type="entry name" value="CM_2"/>
    <property type="match status" value="1"/>
</dbReference>
<evidence type="ECO:0000313" key="5">
    <source>
        <dbReference type="Proteomes" id="UP000315938"/>
    </source>
</evidence>
<dbReference type="PANTHER" id="PTHR38041">
    <property type="entry name" value="CHORISMATE MUTASE"/>
    <property type="match status" value="1"/>
</dbReference>
<proteinExistence type="predicted"/>
<comment type="caution">
    <text evidence="4">The sequence shown here is derived from an EMBL/GenBank/DDBJ whole genome shotgun (WGS) entry which is preliminary data.</text>
</comment>
<name>A0A553IJG4_ACHLA</name>
<dbReference type="SUPFAM" id="SSF48600">
    <property type="entry name" value="Chorismate mutase II"/>
    <property type="match status" value="1"/>
</dbReference>